<evidence type="ECO:0000313" key="1">
    <source>
        <dbReference type="EMBL" id="RLL45301.1"/>
    </source>
</evidence>
<name>A0A498D9J7_9BACI</name>
<dbReference type="EMBL" id="RCHR01000003">
    <property type="protein sequence ID" value="RLL45301.1"/>
    <property type="molecule type" value="Genomic_DNA"/>
</dbReference>
<dbReference type="OrthoDB" id="2351076at2"/>
<gene>
    <name evidence="1" type="ORF">D8M04_10625</name>
</gene>
<organism evidence="1 2">
    <name type="scientific">Oceanobacillus piezotolerans</name>
    <dbReference type="NCBI Taxonomy" id="2448030"/>
    <lineage>
        <taxon>Bacteria</taxon>
        <taxon>Bacillati</taxon>
        <taxon>Bacillota</taxon>
        <taxon>Bacilli</taxon>
        <taxon>Bacillales</taxon>
        <taxon>Bacillaceae</taxon>
        <taxon>Oceanobacillus</taxon>
    </lineage>
</organism>
<keyword evidence="2" id="KW-1185">Reference proteome</keyword>
<reference evidence="1 2" key="1">
    <citation type="submission" date="2018-10" db="EMBL/GenBank/DDBJ databases">
        <title>Oceanobacillus sp. YLB-02 draft genome.</title>
        <authorList>
            <person name="Yu L."/>
        </authorList>
    </citation>
    <scope>NUCLEOTIDE SEQUENCE [LARGE SCALE GENOMIC DNA]</scope>
    <source>
        <strain evidence="1 2">YLB-02</strain>
    </source>
</reference>
<proteinExistence type="predicted"/>
<accession>A0A498D9J7</accession>
<evidence type="ECO:0000313" key="2">
    <source>
        <dbReference type="Proteomes" id="UP000270219"/>
    </source>
</evidence>
<dbReference type="Proteomes" id="UP000270219">
    <property type="component" value="Unassembled WGS sequence"/>
</dbReference>
<dbReference type="RefSeq" id="WP_121522887.1">
    <property type="nucleotide sequence ID" value="NZ_RCHR01000003.1"/>
</dbReference>
<protein>
    <recommendedName>
        <fullName evidence="3">Flagellar hook-length control protein FliK</fullName>
    </recommendedName>
</protein>
<dbReference type="AlphaFoldDB" id="A0A498D9J7"/>
<evidence type="ECO:0008006" key="3">
    <source>
        <dbReference type="Google" id="ProtNLM"/>
    </source>
</evidence>
<comment type="caution">
    <text evidence="1">The sequence shown here is derived from an EMBL/GenBank/DDBJ whole genome shotgun (WGS) entry which is preliminary data.</text>
</comment>
<sequence length="580" mass="65985">MNIYRTQSEQVLKTAQVNKQLKSGQIIQGKIQQLYPDNKAQVQLGNQTLIAKLEAPLIAGERYHFQVQRADQMIHLKVLGERLTGKAQENITQLLQQLGLKSTKENSILLLRLVKNGLPFDKKQLSKAIQLLGQKENGRLAQEVILQMITRRYPMKESIFQALYTEKTTQQSEVMQNLLLKLREDSAAMSNNKAILIARLQSLLYGTVNEKEYVLNNIRSDTYTESNPFFQVLKSVGVVNSDLSLSSWKSMWGNASVSSQKGKDWPLNVTPPEIMNILKNLLANKQEVMQLSLELLAKLQKRSQSSATNSETREIQAQLIKIAALLHNRVDLRANYQQFDALDIHILQRLETLSNPSSYVLIENIIKNMEIGSSHNLPGKHFLNQVKHYLSLSGITYENDLLNKINQPQTVKELLISMIPQSDGTVHELATKALNHLNGLQLQSVFETEHFIQTAIHIPAYKPGINKDLKIEFESKKTSDGKIDPDHCRILFYLELKNLNETIMDIHIQQRSVSITVFNDNEKAKLQVAAFQPLLKTSLERMNYHLSGISFKPLQDKPNISKQIINHYSSSSYQGVDYLI</sequence>